<dbReference type="GO" id="GO:0016805">
    <property type="term" value="F:dipeptidase activity"/>
    <property type="evidence" value="ECO:0007669"/>
    <property type="project" value="TreeGrafter"/>
</dbReference>
<keyword evidence="5" id="KW-1185">Reference proteome</keyword>
<feature type="binding site" evidence="2">
    <location>
        <position position="148"/>
    </location>
    <ligand>
        <name>Mn(2+)</name>
        <dbReference type="ChEBI" id="CHEBI:29035"/>
        <label>2</label>
    </ligand>
</feature>
<dbReference type="GO" id="GO:0046657">
    <property type="term" value="P:folic acid catabolic process"/>
    <property type="evidence" value="ECO:0007669"/>
    <property type="project" value="TreeGrafter"/>
</dbReference>
<evidence type="ECO:0000259" key="3">
    <source>
        <dbReference type="Pfam" id="PF07687"/>
    </source>
</evidence>
<comment type="cofactor">
    <cofactor evidence="2">
        <name>Mn(2+)</name>
        <dbReference type="ChEBI" id="CHEBI:29035"/>
    </cofactor>
    <text evidence="2">The Mn(2+) ion enhances activity.</text>
</comment>
<reference evidence="4 5" key="1">
    <citation type="submission" date="2017-03" db="EMBL/GenBank/DDBJ databases">
        <authorList>
            <person name="Afonso C.L."/>
            <person name="Miller P.J."/>
            <person name="Scott M.A."/>
            <person name="Spackman E."/>
            <person name="Goraichik I."/>
            <person name="Dimitrov K.M."/>
            <person name="Suarez D.L."/>
            <person name="Swayne D.E."/>
        </authorList>
    </citation>
    <scope>NUCLEOTIDE SEQUENCE [LARGE SCALE GENOMIC DNA]</scope>
    <source>
        <strain evidence="4">SB41UT1</strain>
    </source>
</reference>
<dbReference type="GO" id="GO:0071713">
    <property type="term" value="F:para-aminobenzoyl-glutamate hydrolase activity"/>
    <property type="evidence" value="ECO:0007669"/>
    <property type="project" value="TreeGrafter"/>
</dbReference>
<dbReference type="Pfam" id="PF07687">
    <property type="entry name" value="M20_dimer"/>
    <property type="match status" value="1"/>
</dbReference>
<dbReference type="SUPFAM" id="SSF55031">
    <property type="entry name" value="Bacterial exopeptidase dimerisation domain"/>
    <property type="match status" value="1"/>
</dbReference>
<dbReference type="SUPFAM" id="SSF53187">
    <property type="entry name" value="Zn-dependent exopeptidases"/>
    <property type="match status" value="1"/>
</dbReference>
<evidence type="ECO:0000256" key="2">
    <source>
        <dbReference type="PIRSR" id="PIRSR005962-1"/>
    </source>
</evidence>
<dbReference type="OrthoDB" id="9777385at2"/>
<organism evidence="4 5">
    <name type="scientific">Parendozoicomonas haliclonae</name>
    <dbReference type="NCBI Taxonomy" id="1960125"/>
    <lineage>
        <taxon>Bacteria</taxon>
        <taxon>Pseudomonadati</taxon>
        <taxon>Pseudomonadota</taxon>
        <taxon>Gammaproteobacteria</taxon>
        <taxon>Oceanospirillales</taxon>
        <taxon>Endozoicomonadaceae</taxon>
        <taxon>Parendozoicomonas</taxon>
    </lineage>
</organism>
<dbReference type="InterPro" id="IPR017439">
    <property type="entry name" value="Amidohydrolase"/>
</dbReference>
<dbReference type="AlphaFoldDB" id="A0A1X7ALV4"/>
<feature type="binding site" evidence="2">
    <location>
        <position position="208"/>
    </location>
    <ligand>
        <name>Mn(2+)</name>
        <dbReference type="ChEBI" id="CHEBI:29035"/>
        <label>2</label>
    </ligand>
</feature>
<evidence type="ECO:0000256" key="1">
    <source>
        <dbReference type="ARBA" id="ARBA00022801"/>
    </source>
</evidence>
<feature type="domain" description="Peptidase M20 dimerisation" evidence="3">
    <location>
        <begin position="235"/>
        <end position="323"/>
    </location>
</feature>
<dbReference type="PANTHER" id="PTHR30575:SF3">
    <property type="entry name" value="PEPTIDASE M20 DIMERISATION DOMAIN-CONTAINING PROTEIN"/>
    <property type="match status" value="1"/>
</dbReference>
<keyword evidence="2" id="KW-0464">Manganese</keyword>
<evidence type="ECO:0000313" key="4">
    <source>
        <dbReference type="EMBL" id="SMA48757.1"/>
    </source>
</evidence>
<dbReference type="GO" id="GO:0046872">
    <property type="term" value="F:metal ion binding"/>
    <property type="evidence" value="ECO:0007669"/>
    <property type="project" value="UniProtKB-KW"/>
</dbReference>
<dbReference type="InterPro" id="IPR002933">
    <property type="entry name" value="Peptidase_M20"/>
</dbReference>
<feature type="binding site" evidence="2">
    <location>
        <position position="405"/>
    </location>
    <ligand>
        <name>Mn(2+)</name>
        <dbReference type="ChEBI" id="CHEBI:29035"/>
        <label>2</label>
    </ligand>
</feature>
<dbReference type="InterPro" id="IPR036264">
    <property type="entry name" value="Bact_exopeptidase_dim_dom"/>
</dbReference>
<dbReference type="GO" id="GO:0005737">
    <property type="term" value="C:cytoplasm"/>
    <property type="evidence" value="ECO:0007669"/>
    <property type="project" value="TreeGrafter"/>
</dbReference>
<dbReference type="Pfam" id="PF01546">
    <property type="entry name" value="Peptidase_M20"/>
    <property type="match status" value="1"/>
</dbReference>
<dbReference type="RefSeq" id="WP_087111058.1">
    <property type="nucleotide sequence ID" value="NZ_CBCSCN010000006.1"/>
</dbReference>
<feature type="binding site" evidence="2">
    <location>
        <position position="150"/>
    </location>
    <ligand>
        <name>Mn(2+)</name>
        <dbReference type="ChEBI" id="CHEBI:29035"/>
        <label>2</label>
    </ligand>
</feature>
<dbReference type="EC" id="3.5.1.-" evidence="4"/>
<feature type="binding site" evidence="2">
    <location>
        <position position="184"/>
    </location>
    <ligand>
        <name>Mn(2+)</name>
        <dbReference type="ChEBI" id="CHEBI:29035"/>
        <label>2</label>
    </ligand>
</feature>
<dbReference type="NCBIfam" id="TIGR01891">
    <property type="entry name" value="amidohydrolases"/>
    <property type="match status" value="1"/>
</dbReference>
<name>A0A1X7ALV4_9GAMM</name>
<protein>
    <submittedName>
        <fullName evidence="4">Indole-3-acetyl-aspartic acid hydrolase</fullName>
        <ecNumber evidence="4">3.5.1.-</ecNumber>
    </submittedName>
</protein>
<gene>
    <name evidence="4" type="primary">iaaH</name>
    <name evidence="4" type="ORF">EHSB41UT_02874</name>
</gene>
<accession>A0A1X7ALV4</accession>
<dbReference type="PANTHER" id="PTHR30575">
    <property type="entry name" value="PEPTIDASE M20"/>
    <property type="match status" value="1"/>
</dbReference>
<keyword evidence="2" id="KW-0479">Metal-binding</keyword>
<dbReference type="Gene3D" id="3.40.630.10">
    <property type="entry name" value="Zn peptidases"/>
    <property type="match status" value="2"/>
</dbReference>
<dbReference type="InterPro" id="IPR011650">
    <property type="entry name" value="Peptidase_M20_dimer"/>
</dbReference>
<dbReference type="PIRSF" id="PIRSF005962">
    <property type="entry name" value="Pept_M20D_amidohydro"/>
    <property type="match status" value="1"/>
</dbReference>
<proteinExistence type="predicted"/>
<dbReference type="Proteomes" id="UP000196573">
    <property type="component" value="Unassembled WGS sequence"/>
</dbReference>
<dbReference type="InterPro" id="IPR052030">
    <property type="entry name" value="Peptidase_M20/M20A_hydrolases"/>
</dbReference>
<dbReference type="EMBL" id="FWPT01000006">
    <property type="protein sequence ID" value="SMA48757.1"/>
    <property type="molecule type" value="Genomic_DNA"/>
</dbReference>
<keyword evidence="1 4" id="KW-0378">Hydrolase</keyword>
<sequence length="433" mass="46711">MQNRVNAFVDSIEADVIAHRRNFHRYPELGWHEIRTASLIARQLAADGIPFKLGREVFKEDDRMGLPSQQEMDANYQRALVQGADPEYAPLFKDGFTGIVATIGSGDGPTIALRFDIDALPIEESTASDHFPTAQGFASENQGIMHSCGHDGHAAIGLGVCKTLKHFEEQLKAPVKIFFQPAEEGVRGGKAMASSGELEGIQYLIAGHLSSKEGDNGYLSVKSREILATTKLDAVFTGKSAHAGAAPQDGKNALLAASTAILNIHAIPRHAGGYSVANVGKVTAGTMRNGICSDATLLIETRGHSTAINDYLEANTLRILKAAAEMYDCELSISYQGSAESCECDDELADIARQVALEIPEYIQVVDNFEMVGSEDATYLMNRVKQQGGKATYMTYGSLGGMGHHKPHFDIDESDMVLAVKLFSGMALRIQTS</sequence>
<evidence type="ECO:0000313" key="5">
    <source>
        <dbReference type="Proteomes" id="UP000196573"/>
    </source>
</evidence>